<accession>A0ACB9JQI1</accession>
<name>A0ACB9JQI1_9ASTR</name>
<evidence type="ECO:0000313" key="1">
    <source>
        <dbReference type="EMBL" id="KAI3822183.1"/>
    </source>
</evidence>
<gene>
    <name evidence="1" type="ORF">L1987_09767</name>
</gene>
<evidence type="ECO:0000313" key="2">
    <source>
        <dbReference type="Proteomes" id="UP001056120"/>
    </source>
</evidence>
<comment type="caution">
    <text evidence="1">The sequence shown here is derived from an EMBL/GenBank/DDBJ whole genome shotgun (WGS) entry which is preliminary data.</text>
</comment>
<reference evidence="2" key="1">
    <citation type="journal article" date="2022" name="Mol. Ecol. Resour.">
        <title>The genomes of chicory, endive, great burdock and yacon provide insights into Asteraceae palaeo-polyploidization history and plant inulin production.</title>
        <authorList>
            <person name="Fan W."/>
            <person name="Wang S."/>
            <person name="Wang H."/>
            <person name="Wang A."/>
            <person name="Jiang F."/>
            <person name="Liu H."/>
            <person name="Zhao H."/>
            <person name="Xu D."/>
            <person name="Zhang Y."/>
        </authorList>
    </citation>
    <scope>NUCLEOTIDE SEQUENCE [LARGE SCALE GENOMIC DNA]</scope>
    <source>
        <strain evidence="2">cv. Yunnan</strain>
    </source>
</reference>
<proteinExistence type="predicted"/>
<protein>
    <submittedName>
        <fullName evidence="1">Uncharacterized protein</fullName>
    </submittedName>
</protein>
<reference evidence="1 2" key="2">
    <citation type="journal article" date="2022" name="Mol. Ecol. Resour.">
        <title>The genomes of chicory, endive, great burdock and yacon provide insights into Asteraceae paleo-polyploidization history and plant inulin production.</title>
        <authorList>
            <person name="Fan W."/>
            <person name="Wang S."/>
            <person name="Wang H."/>
            <person name="Wang A."/>
            <person name="Jiang F."/>
            <person name="Liu H."/>
            <person name="Zhao H."/>
            <person name="Xu D."/>
            <person name="Zhang Y."/>
        </authorList>
    </citation>
    <scope>NUCLEOTIDE SEQUENCE [LARGE SCALE GENOMIC DNA]</scope>
    <source>
        <strain evidence="2">cv. Yunnan</strain>
        <tissue evidence="1">Leaves</tissue>
    </source>
</reference>
<organism evidence="1 2">
    <name type="scientific">Smallanthus sonchifolius</name>
    <dbReference type="NCBI Taxonomy" id="185202"/>
    <lineage>
        <taxon>Eukaryota</taxon>
        <taxon>Viridiplantae</taxon>
        <taxon>Streptophyta</taxon>
        <taxon>Embryophyta</taxon>
        <taxon>Tracheophyta</taxon>
        <taxon>Spermatophyta</taxon>
        <taxon>Magnoliopsida</taxon>
        <taxon>eudicotyledons</taxon>
        <taxon>Gunneridae</taxon>
        <taxon>Pentapetalae</taxon>
        <taxon>asterids</taxon>
        <taxon>campanulids</taxon>
        <taxon>Asterales</taxon>
        <taxon>Asteraceae</taxon>
        <taxon>Asteroideae</taxon>
        <taxon>Heliantheae alliance</taxon>
        <taxon>Millerieae</taxon>
        <taxon>Smallanthus</taxon>
    </lineage>
</organism>
<dbReference type="EMBL" id="CM042020">
    <property type="protein sequence ID" value="KAI3822183.1"/>
    <property type="molecule type" value="Genomic_DNA"/>
</dbReference>
<dbReference type="Proteomes" id="UP001056120">
    <property type="component" value="Linkage Group LG03"/>
</dbReference>
<sequence length="88" mass="9883">MKGVPVKIKKKWNEKEDEKLVASMLDVLNSGAQKCSKMEGGKFPHYCDLCTVFGKDRANGRDAQTAVDIISDINREETEMLINHLTTL</sequence>
<keyword evidence="2" id="KW-1185">Reference proteome</keyword>